<accession>A0A7X6DE25</accession>
<sequence length="827" mass="86907">MQRRDFNKTAAAAAVVLTGCGGGGGGGPTDAAAPAAPDSGPASPPATQPVAAPPTSQGAPVGAFVIGTNIASMEVAGPGLRFGGSTVPNINFTVPRREDIAWLAANGYTKTRLPIRWEMLQPMLYDTNANAATRAALGEPGAFHPGYESYITGVLDAHAAAGIKCMIDLHNYCRYLDFVYQPDGSVRGLVKPPNPLIHSFTTDATQVQTRIMALAPGATLRIGHFMDIWARIARRWAGHPGLGGYGLMNEPFYMPKPGETVEAFEGWDQDLTIWPAFAKAAVEAIRGIDQATPIYVTGNNWGGAWTLGTDNPGFPIAAPNIIYDVHGYLDAFSNGNGLDWDLEAARNFTSGIGAVPVNYNTGVDRLKFAVDFVQKHGARLALTETGMPLDDPRWQEAYQRLMNYARQTGTEVYSWAGGSHWYYRNRGINHVPGWHQNKTLEPPMSGPMKAAAGVAKATIFDDGAGWAPGGGSVTITVHARGYLASPVTINVASSNGGSLSKATLTLAAGANSEDSYTFTPAPNRVATLTYSSASAPNLPPPRKVFSLADPAAYAATSLPDAALAILAKYAACKWELADGHTDYLQGVPASAGQAVRAISDSGYGSSVGNAMEMINWTNTEGGAAMGTMTPPVMRVTNGRKNSDHSHWDCHGFWCRKPWAVPGLQPNPRNRIPYHIDDPHFVIAAVSVPGAGNTGIVFQASSADGAFSTEIAFDASRPQGKWLDSMGNPVTLTGGAALAPNVPAVVTITSAPGAQQLRVNGAVQGTGAASFAHSEFGNDQLLLGWGFTSSYPRQGFGGNIYSCITGKGAPSAAELAVLERYLASTAGL</sequence>
<feature type="domain" description="Glycoside hydrolase family 5" evidence="8">
    <location>
        <begin position="98"/>
        <end position="417"/>
    </location>
</feature>
<dbReference type="Proteomes" id="UP000521868">
    <property type="component" value="Unassembled WGS sequence"/>
</dbReference>
<evidence type="ECO:0000256" key="6">
    <source>
        <dbReference type="ARBA" id="ARBA00023326"/>
    </source>
</evidence>
<dbReference type="EMBL" id="VTOX01000002">
    <property type="protein sequence ID" value="NKE65383.1"/>
    <property type="molecule type" value="Genomic_DNA"/>
</dbReference>
<dbReference type="GO" id="GO:0005576">
    <property type="term" value="C:extracellular region"/>
    <property type="evidence" value="ECO:0007669"/>
    <property type="project" value="TreeGrafter"/>
</dbReference>
<keyword evidence="4" id="KW-0119">Carbohydrate metabolism</keyword>
<keyword evidence="2 9" id="KW-0378">Hydrolase</keyword>
<feature type="compositionally biased region" description="Low complexity" evidence="7">
    <location>
        <begin position="29"/>
        <end position="41"/>
    </location>
</feature>
<evidence type="ECO:0000313" key="10">
    <source>
        <dbReference type="Proteomes" id="UP000521868"/>
    </source>
</evidence>
<keyword evidence="5" id="KW-0326">Glycosidase</keyword>
<dbReference type="AlphaFoldDB" id="A0A7X6DE25"/>
<evidence type="ECO:0000256" key="2">
    <source>
        <dbReference type="ARBA" id="ARBA00022801"/>
    </source>
</evidence>
<dbReference type="GO" id="GO:0030245">
    <property type="term" value="P:cellulose catabolic process"/>
    <property type="evidence" value="ECO:0007669"/>
    <property type="project" value="UniProtKB-KW"/>
</dbReference>
<dbReference type="GO" id="GO:0009986">
    <property type="term" value="C:cell surface"/>
    <property type="evidence" value="ECO:0007669"/>
    <property type="project" value="TreeGrafter"/>
</dbReference>
<protein>
    <submittedName>
        <fullName evidence="9">Glycoside hydrolase family 5 protein</fullName>
    </submittedName>
</protein>
<dbReference type="Pfam" id="PF00150">
    <property type="entry name" value="Cellulase"/>
    <property type="match status" value="1"/>
</dbReference>
<keyword evidence="10" id="KW-1185">Reference proteome</keyword>
<comment type="caution">
    <text evidence="9">The sequence shown here is derived from an EMBL/GenBank/DDBJ whole genome shotgun (WGS) entry which is preliminary data.</text>
</comment>
<keyword evidence="3" id="KW-0136">Cellulose degradation</keyword>
<evidence type="ECO:0000313" key="9">
    <source>
        <dbReference type="EMBL" id="NKE65383.1"/>
    </source>
</evidence>
<feature type="region of interest" description="Disordered" evidence="7">
    <location>
        <begin position="27"/>
        <end position="57"/>
    </location>
</feature>
<comment type="similarity">
    <text evidence="1">Belongs to the glycosyl hydrolase 5 (cellulase A) family.</text>
</comment>
<evidence type="ECO:0000256" key="3">
    <source>
        <dbReference type="ARBA" id="ARBA00023001"/>
    </source>
</evidence>
<name>A0A7X6DE25_9BURK</name>
<dbReference type="Gene3D" id="3.20.20.80">
    <property type="entry name" value="Glycosidases"/>
    <property type="match status" value="1"/>
</dbReference>
<evidence type="ECO:0000256" key="1">
    <source>
        <dbReference type="ARBA" id="ARBA00005641"/>
    </source>
</evidence>
<evidence type="ECO:0000256" key="4">
    <source>
        <dbReference type="ARBA" id="ARBA00023277"/>
    </source>
</evidence>
<evidence type="ECO:0000259" key="8">
    <source>
        <dbReference type="Pfam" id="PF00150"/>
    </source>
</evidence>
<dbReference type="InterPro" id="IPR017853">
    <property type="entry name" value="GH"/>
</dbReference>
<dbReference type="InterPro" id="IPR050386">
    <property type="entry name" value="Glycosyl_hydrolase_5"/>
</dbReference>
<dbReference type="RefSeq" id="WP_168106506.1">
    <property type="nucleotide sequence ID" value="NZ_VTOX01000002.1"/>
</dbReference>
<dbReference type="PANTHER" id="PTHR31297">
    <property type="entry name" value="GLUCAN ENDO-1,6-BETA-GLUCOSIDASE B"/>
    <property type="match status" value="1"/>
</dbReference>
<gene>
    <name evidence="9" type="ORF">RAMLITH_06080</name>
</gene>
<evidence type="ECO:0000256" key="7">
    <source>
        <dbReference type="SAM" id="MobiDB-lite"/>
    </source>
</evidence>
<dbReference type="SUPFAM" id="SSF51445">
    <property type="entry name" value="(Trans)glycosidases"/>
    <property type="match status" value="1"/>
</dbReference>
<proteinExistence type="inferred from homology"/>
<keyword evidence="6" id="KW-0624">Polysaccharide degradation</keyword>
<dbReference type="GO" id="GO:0008422">
    <property type="term" value="F:beta-glucosidase activity"/>
    <property type="evidence" value="ECO:0007669"/>
    <property type="project" value="TreeGrafter"/>
</dbReference>
<dbReference type="PROSITE" id="PS51257">
    <property type="entry name" value="PROKAR_LIPOPROTEIN"/>
    <property type="match status" value="1"/>
</dbReference>
<dbReference type="PANTHER" id="PTHR31297:SF41">
    <property type="entry name" value="ENDOGLUCANASE, PUTATIVE (AFU_ORTHOLOGUE AFUA_5G01830)-RELATED"/>
    <property type="match status" value="1"/>
</dbReference>
<dbReference type="InterPro" id="IPR001547">
    <property type="entry name" value="Glyco_hydro_5"/>
</dbReference>
<feature type="compositionally biased region" description="Low complexity" evidence="7">
    <location>
        <begin position="48"/>
        <end position="57"/>
    </location>
</feature>
<evidence type="ECO:0000256" key="5">
    <source>
        <dbReference type="ARBA" id="ARBA00023295"/>
    </source>
</evidence>
<reference evidence="9 10" key="1">
    <citation type="journal article" date="2020" name="Nature">
        <title>Bacterial chemolithoautotrophy via manganese oxidation.</title>
        <authorList>
            <person name="Yu H."/>
            <person name="Leadbetter J.R."/>
        </authorList>
    </citation>
    <scope>NUCLEOTIDE SEQUENCE [LARGE SCALE GENOMIC DNA]</scope>
    <source>
        <strain evidence="9 10">RBP-1</strain>
    </source>
</reference>
<organism evidence="9 10">
    <name type="scientific">Ramlibacter lithotrophicus</name>
    <dbReference type="NCBI Taxonomy" id="2606681"/>
    <lineage>
        <taxon>Bacteria</taxon>
        <taxon>Pseudomonadati</taxon>
        <taxon>Pseudomonadota</taxon>
        <taxon>Betaproteobacteria</taxon>
        <taxon>Burkholderiales</taxon>
        <taxon>Comamonadaceae</taxon>
        <taxon>Ramlibacter</taxon>
    </lineage>
</organism>